<dbReference type="PROSITE" id="PS51324">
    <property type="entry name" value="ERV_ALR"/>
    <property type="match status" value="1"/>
</dbReference>
<keyword evidence="5 9" id="KW-0560">Oxidoreductase</keyword>
<protein>
    <recommendedName>
        <fullName evidence="9">Sulfhydryl oxidase</fullName>
        <ecNumber evidence="9">1.8.3.2</ecNumber>
    </recommendedName>
</protein>
<dbReference type="PANTHER" id="PTHR12645">
    <property type="entry name" value="ALR/ERV"/>
    <property type="match status" value="1"/>
</dbReference>
<dbReference type="GO" id="GO:0050660">
    <property type="term" value="F:flavin adenine dinucleotide binding"/>
    <property type="evidence" value="ECO:0007669"/>
    <property type="project" value="TreeGrafter"/>
</dbReference>
<gene>
    <name evidence="11" type="ORF">GBAR_LOCUS13945</name>
</gene>
<evidence type="ECO:0000256" key="2">
    <source>
        <dbReference type="ARBA" id="ARBA00004569"/>
    </source>
</evidence>
<accession>A0AA35S5P1</accession>
<evidence type="ECO:0000256" key="6">
    <source>
        <dbReference type="ARBA" id="ARBA00023128"/>
    </source>
</evidence>
<comment type="subcellular location">
    <subcellularLocation>
        <location evidence="2">Mitochondrion intermembrane space</location>
    </subcellularLocation>
</comment>
<dbReference type="EC" id="1.8.3.2" evidence="9"/>
<name>A0AA35S5P1_GEOBA</name>
<dbReference type="SUPFAM" id="SSF69000">
    <property type="entry name" value="FAD-dependent thiol oxidase"/>
    <property type="match status" value="1"/>
</dbReference>
<dbReference type="Proteomes" id="UP001174909">
    <property type="component" value="Unassembled WGS sequence"/>
</dbReference>
<dbReference type="InterPro" id="IPR017905">
    <property type="entry name" value="ERV/ALR_sulphydryl_oxidase"/>
</dbReference>
<feature type="domain" description="ERV/ALR sulfhydryl oxidase" evidence="10">
    <location>
        <begin position="41"/>
        <end position="141"/>
    </location>
</feature>
<evidence type="ECO:0000313" key="11">
    <source>
        <dbReference type="EMBL" id="CAI8023915.1"/>
    </source>
</evidence>
<evidence type="ECO:0000256" key="1">
    <source>
        <dbReference type="ARBA" id="ARBA00001974"/>
    </source>
</evidence>
<keyword evidence="7" id="KW-1015">Disulfide bond</keyword>
<sequence length="151" mass="17354">MASASSGGRKTQKCRVCTDFSSWSRTQASKQEDPEANNRGCPPDGVELGRCSWMFLHTIAAYYPETPSQDQQTDMRQFIHLFSKIYPCQECAEHMQLRLKVSPPATENRIQFSQWMCNLHNDVNVRLGKPIFDCSRVDERWLDGWKDGSCD</sequence>
<reference evidence="11" key="1">
    <citation type="submission" date="2023-03" db="EMBL/GenBank/DDBJ databases">
        <authorList>
            <person name="Steffen K."/>
            <person name="Cardenas P."/>
        </authorList>
    </citation>
    <scope>NUCLEOTIDE SEQUENCE</scope>
</reference>
<evidence type="ECO:0000256" key="8">
    <source>
        <dbReference type="ARBA" id="ARBA00048864"/>
    </source>
</evidence>
<keyword evidence="6" id="KW-0496">Mitochondrion</keyword>
<organism evidence="11 12">
    <name type="scientific">Geodia barretti</name>
    <name type="common">Barrett's horny sponge</name>
    <dbReference type="NCBI Taxonomy" id="519541"/>
    <lineage>
        <taxon>Eukaryota</taxon>
        <taxon>Metazoa</taxon>
        <taxon>Porifera</taxon>
        <taxon>Demospongiae</taxon>
        <taxon>Heteroscleromorpha</taxon>
        <taxon>Tetractinellida</taxon>
        <taxon>Astrophorina</taxon>
        <taxon>Geodiidae</taxon>
        <taxon>Geodia</taxon>
    </lineage>
</organism>
<evidence type="ECO:0000256" key="9">
    <source>
        <dbReference type="RuleBase" id="RU371123"/>
    </source>
</evidence>
<evidence type="ECO:0000259" key="10">
    <source>
        <dbReference type="PROSITE" id="PS51324"/>
    </source>
</evidence>
<comment type="cofactor">
    <cofactor evidence="1 9">
        <name>FAD</name>
        <dbReference type="ChEBI" id="CHEBI:57692"/>
    </cofactor>
</comment>
<dbReference type="InterPro" id="IPR036774">
    <property type="entry name" value="ERV/ALR_sulphydryl_oxid_sf"/>
</dbReference>
<comment type="caution">
    <text evidence="11">The sequence shown here is derived from an EMBL/GenBank/DDBJ whole genome shotgun (WGS) entry which is preliminary data.</text>
</comment>
<dbReference type="Gene3D" id="1.20.120.310">
    <property type="entry name" value="ERV/ALR sulfhydryl oxidase domain"/>
    <property type="match status" value="1"/>
</dbReference>
<dbReference type="FunFam" id="1.20.120.310:FF:000003">
    <property type="entry name" value="Sulfhydryl oxidase"/>
    <property type="match status" value="1"/>
</dbReference>
<keyword evidence="4 9" id="KW-0274">FAD</keyword>
<evidence type="ECO:0000256" key="5">
    <source>
        <dbReference type="ARBA" id="ARBA00023002"/>
    </source>
</evidence>
<dbReference type="GO" id="GO:0016971">
    <property type="term" value="F:flavin-dependent sulfhydryl oxidase activity"/>
    <property type="evidence" value="ECO:0007669"/>
    <property type="project" value="InterPro"/>
</dbReference>
<keyword evidence="3 9" id="KW-0285">Flavoprotein</keyword>
<proteinExistence type="predicted"/>
<evidence type="ECO:0000256" key="4">
    <source>
        <dbReference type="ARBA" id="ARBA00022827"/>
    </source>
</evidence>
<keyword evidence="12" id="KW-1185">Reference proteome</keyword>
<dbReference type="GO" id="GO:0005758">
    <property type="term" value="C:mitochondrial intermembrane space"/>
    <property type="evidence" value="ECO:0007669"/>
    <property type="project" value="UniProtKB-SubCell"/>
</dbReference>
<dbReference type="Pfam" id="PF04777">
    <property type="entry name" value="Evr1_Alr"/>
    <property type="match status" value="1"/>
</dbReference>
<comment type="catalytic activity">
    <reaction evidence="8 9">
        <text>2 R'C(R)SH + O2 = R'C(R)S-S(R)CR' + H2O2</text>
        <dbReference type="Rhea" id="RHEA:17357"/>
        <dbReference type="ChEBI" id="CHEBI:15379"/>
        <dbReference type="ChEBI" id="CHEBI:16240"/>
        <dbReference type="ChEBI" id="CHEBI:16520"/>
        <dbReference type="ChEBI" id="CHEBI:17412"/>
        <dbReference type="EC" id="1.8.3.2"/>
    </reaction>
</comment>
<dbReference type="AlphaFoldDB" id="A0AA35S5P1"/>
<evidence type="ECO:0000256" key="3">
    <source>
        <dbReference type="ARBA" id="ARBA00022630"/>
    </source>
</evidence>
<dbReference type="InterPro" id="IPR039799">
    <property type="entry name" value="ALR/ERV"/>
</dbReference>
<evidence type="ECO:0000256" key="7">
    <source>
        <dbReference type="ARBA" id="ARBA00023157"/>
    </source>
</evidence>
<evidence type="ECO:0000313" key="12">
    <source>
        <dbReference type="Proteomes" id="UP001174909"/>
    </source>
</evidence>
<dbReference type="EMBL" id="CASHTH010002042">
    <property type="protein sequence ID" value="CAI8023915.1"/>
    <property type="molecule type" value="Genomic_DNA"/>
</dbReference>
<dbReference type="PANTHER" id="PTHR12645:SF0">
    <property type="entry name" value="FAD-LINKED SULFHYDRYL OXIDASE ALR"/>
    <property type="match status" value="1"/>
</dbReference>